<dbReference type="PANTHER" id="PTHR48103">
    <property type="entry name" value="MIDASIN-RELATED"/>
    <property type="match status" value="1"/>
</dbReference>
<evidence type="ECO:0000259" key="5">
    <source>
        <dbReference type="Pfam" id="PF21108"/>
    </source>
</evidence>
<dbReference type="InterPro" id="IPR027417">
    <property type="entry name" value="P-loop_NTPase"/>
</dbReference>
<name>A0A0A1UFR2_ENTIV</name>
<evidence type="ECO:0000259" key="4">
    <source>
        <dbReference type="Pfam" id="PF17867"/>
    </source>
</evidence>
<dbReference type="AlphaFoldDB" id="A0A0A1UFR2"/>
<dbReference type="GeneID" id="14891821"/>
<dbReference type="InterPro" id="IPR040848">
    <property type="entry name" value="AAA_lid_7"/>
</dbReference>
<feature type="domain" description="Midasin lid" evidence="5">
    <location>
        <begin position="90"/>
        <end position="161"/>
    </location>
</feature>
<dbReference type="PANTHER" id="PTHR48103:SF2">
    <property type="entry name" value="MIDASIN"/>
    <property type="match status" value="1"/>
</dbReference>
<evidence type="ECO:0000256" key="1">
    <source>
        <dbReference type="ARBA" id="ARBA00022741"/>
    </source>
</evidence>
<organism evidence="6 7">
    <name type="scientific">Entamoeba invadens IP1</name>
    <dbReference type="NCBI Taxonomy" id="370355"/>
    <lineage>
        <taxon>Eukaryota</taxon>
        <taxon>Amoebozoa</taxon>
        <taxon>Evosea</taxon>
        <taxon>Archamoebae</taxon>
        <taxon>Mastigamoebida</taxon>
        <taxon>Entamoebidae</taxon>
        <taxon>Entamoeba</taxon>
    </lineage>
</organism>
<dbReference type="Pfam" id="PF21108">
    <property type="entry name" value="MDN1_4th"/>
    <property type="match status" value="1"/>
</dbReference>
<dbReference type="RefSeq" id="XP_004259657.1">
    <property type="nucleotide sequence ID" value="XM_004259609.1"/>
</dbReference>
<feature type="domain" description="Midasin AAA lid" evidence="4">
    <location>
        <begin position="365"/>
        <end position="471"/>
    </location>
</feature>
<evidence type="ECO:0000259" key="3">
    <source>
        <dbReference type="Pfam" id="PF07728"/>
    </source>
</evidence>
<evidence type="ECO:0000256" key="2">
    <source>
        <dbReference type="ARBA" id="ARBA00022840"/>
    </source>
</evidence>
<dbReference type="EMBL" id="KB206320">
    <property type="protein sequence ID" value="ELP92886.1"/>
    <property type="molecule type" value="Genomic_DNA"/>
</dbReference>
<feature type="domain" description="ATPase dynein-related AAA" evidence="3">
    <location>
        <begin position="655"/>
        <end position="755"/>
    </location>
</feature>
<dbReference type="VEuPathDB" id="AmoebaDB:EIN_509070"/>
<dbReference type="SUPFAM" id="SSF52540">
    <property type="entry name" value="P-loop containing nucleoside triphosphate hydrolases"/>
    <property type="match status" value="3"/>
</dbReference>
<proteinExistence type="predicted"/>
<dbReference type="GO" id="GO:0000055">
    <property type="term" value="P:ribosomal large subunit export from nucleus"/>
    <property type="evidence" value="ECO:0007669"/>
    <property type="project" value="TreeGrafter"/>
</dbReference>
<dbReference type="InterPro" id="IPR011704">
    <property type="entry name" value="ATPase_dyneun-rel_AAA"/>
</dbReference>
<dbReference type="Gene3D" id="3.40.50.300">
    <property type="entry name" value="P-loop containing nucleotide triphosphate hydrolases"/>
    <property type="match status" value="2"/>
</dbReference>
<dbReference type="GO" id="GO:0030687">
    <property type="term" value="C:preribosome, large subunit precursor"/>
    <property type="evidence" value="ECO:0007669"/>
    <property type="project" value="TreeGrafter"/>
</dbReference>
<keyword evidence="2" id="KW-0067">ATP-binding</keyword>
<protein>
    <submittedName>
        <fullName evidence="6">Midasin, putative</fullName>
    </submittedName>
</protein>
<feature type="domain" description="ATPase dynein-related AAA" evidence="3">
    <location>
        <begin position="1"/>
        <end position="77"/>
    </location>
</feature>
<dbReference type="GO" id="GO:0005634">
    <property type="term" value="C:nucleus"/>
    <property type="evidence" value="ECO:0007669"/>
    <property type="project" value="TreeGrafter"/>
</dbReference>
<keyword evidence="1" id="KW-0547">Nucleotide-binding</keyword>
<evidence type="ECO:0000313" key="6">
    <source>
        <dbReference type="EMBL" id="ELP92886.1"/>
    </source>
</evidence>
<dbReference type="InterPro" id="IPR048617">
    <property type="entry name" value="MDN1_AAA_lid_4"/>
</dbReference>
<reference evidence="6 7" key="1">
    <citation type="submission" date="2012-10" db="EMBL/GenBank/DDBJ databases">
        <authorList>
            <person name="Zafar N."/>
            <person name="Inman J."/>
            <person name="Hall N."/>
            <person name="Lorenzi H."/>
            <person name="Caler E."/>
        </authorList>
    </citation>
    <scope>NUCLEOTIDE SEQUENCE [LARGE SCALE GENOMIC DNA]</scope>
    <source>
        <strain evidence="6 7">IP1</strain>
    </source>
</reference>
<dbReference type="Proteomes" id="UP000014680">
    <property type="component" value="Unassembled WGS sequence"/>
</dbReference>
<sequence length="984" mass="113158">MKKGEMFLIDEINMAEDSVLERINSVLEPSRMMTIAEKTSTEIEEVVANDTFRIFGTMNPGGDFGKRELSPVMRNRFTEIYVKSFEAEGDLLLIVQQKINEPTEKKFAAAIVKFLMWAEKKFGKKVSVRNCLAWTDFMNCCTSIPSPLVRFIHAAHLVVIDGVKDEVGKTNVEYLIALNEALVTIGENLEDSIVQEMSMQPTLSVGPNNINVSDFTIGANGPIQKQDNYSVNTPITTNNIFHLLRAMVLHKSILMEGSPGNQSVEHTDISDLLGTDLPLEGSSGGFGWCDRLLLRTIKVDHGCDSMNSTWLHKVYWKVLIRCWITEQLLFASQNPLGEGSGRKGLPQSSINRFTSVYVNKMTESDLKLIVEKMYPMIPVELRESLIDFVGQLENQVCCKKKFGRRGEPWEFNLRDVLRYCKLYSEYSQRIDTDTVKRNMDTLGFIFTEIFKGRFRDVVDIQKVEELWRSCLSPKYKEMSMEYHNDIHITPERFIIGEVEVSRTVNRDTTNSDKYILPTHVESMKQVMKGINHNWLISLIGDSHCGKATLVRNVAQLCGSVLKEFSMNTSVDTIDLIGGYEQLDFERHRKSFLEDLRDYMKLVTNKEALSIYSTLERCTKVSEIDRKHDCIFSSTEMNIIKGLIKVLNDEYLQSEITRIEVTQQKKSIGSFEWVDGIVVKCMKRGYWLLMENVNFCNPTVLDRLNSLFEPNGYLVLNERGVDSNGIPIIVKPHNNFRVIFTSNSMNGEISRAMRNRALELYVPQIREIDAQRMLTGFGVSLQTAKRMIAIHLKTENMMFLYLMRWAKYVGKNGESAMKEGFDIFYVQTKSDVNEQEKLRNIYMNQQDIECNEYESVVFKLFAQAKIGNLNVFEENVSIGDLVNQMSQIIPLICDQVPQNVMEFDCFSLKIVIVNTLKDVKFESTMKYKEYISMVLYLLDDIDRVNYLSLLQSIEGGENIIVYIQNENLIRQYSSRQIRGMYALYW</sequence>
<keyword evidence="7" id="KW-1185">Reference proteome</keyword>
<gene>
    <name evidence="6" type="ORF">EIN_509070</name>
</gene>
<dbReference type="OrthoDB" id="5186at2759"/>
<evidence type="ECO:0000313" key="7">
    <source>
        <dbReference type="Proteomes" id="UP000014680"/>
    </source>
</evidence>
<dbReference type="KEGG" id="eiv:EIN_509070"/>
<dbReference type="Pfam" id="PF07728">
    <property type="entry name" value="AAA_5"/>
    <property type="match status" value="2"/>
</dbReference>
<dbReference type="Pfam" id="PF17867">
    <property type="entry name" value="AAA_lid_7"/>
    <property type="match status" value="1"/>
</dbReference>
<dbReference type="GO" id="GO:0000027">
    <property type="term" value="P:ribosomal large subunit assembly"/>
    <property type="evidence" value="ECO:0007669"/>
    <property type="project" value="TreeGrafter"/>
</dbReference>
<accession>A0A0A1UFR2</accession>
<dbReference type="GO" id="GO:0016887">
    <property type="term" value="F:ATP hydrolysis activity"/>
    <property type="evidence" value="ECO:0007669"/>
    <property type="project" value="InterPro"/>
</dbReference>
<dbReference type="GO" id="GO:0005524">
    <property type="term" value="F:ATP binding"/>
    <property type="evidence" value="ECO:0007669"/>
    <property type="project" value="UniProtKB-KW"/>
</dbReference>